<evidence type="ECO:0000313" key="1">
    <source>
        <dbReference type="EMBL" id="KAL0182084.1"/>
    </source>
</evidence>
<organism evidence="1 2">
    <name type="scientific">Cirrhinus mrigala</name>
    <name type="common">Mrigala</name>
    <dbReference type="NCBI Taxonomy" id="683832"/>
    <lineage>
        <taxon>Eukaryota</taxon>
        <taxon>Metazoa</taxon>
        <taxon>Chordata</taxon>
        <taxon>Craniata</taxon>
        <taxon>Vertebrata</taxon>
        <taxon>Euteleostomi</taxon>
        <taxon>Actinopterygii</taxon>
        <taxon>Neopterygii</taxon>
        <taxon>Teleostei</taxon>
        <taxon>Ostariophysi</taxon>
        <taxon>Cypriniformes</taxon>
        <taxon>Cyprinidae</taxon>
        <taxon>Labeoninae</taxon>
        <taxon>Labeonini</taxon>
        <taxon>Cirrhinus</taxon>
    </lineage>
</organism>
<accession>A0ABD0Q7A7</accession>
<sequence>SDFLLTILKEVVHKRSDLRLILMSATVDCQKFANYFNRCPVVTIPGRTFPVFHLEDIVEETGYVLEQDSEYSQKFVEEEEEVSINITQKGGKTLQHQEVIMRDPGSGWDLGPELDHFSSRTRHVLQYMNPNKINMDLILDLLEYLGNITRILY</sequence>
<dbReference type="Proteomes" id="UP001529510">
    <property type="component" value="Unassembled WGS sequence"/>
</dbReference>
<feature type="non-terminal residue" evidence="1">
    <location>
        <position position="153"/>
    </location>
</feature>
<dbReference type="InterPro" id="IPR027417">
    <property type="entry name" value="P-loop_NTPase"/>
</dbReference>
<gene>
    <name evidence="1" type="ORF">M9458_021459</name>
</gene>
<dbReference type="AlphaFoldDB" id="A0ABD0Q7A7"/>
<dbReference type="EMBL" id="JAMKFB020000010">
    <property type="protein sequence ID" value="KAL0182084.1"/>
    <property type="molecule type" value="Genomic_DNA"/>
</dbReference>
<evidence type="ECO:0000313" key="2">
    <source>
        <dbReference type="Proteomes" id="UP001529510"/>
    </source>
</evidence>
<feature type="non-terminal residue" evidence="1">
    <location>
        <position position="1"/>
    </location>
</feature>
<dbReference type="Gene3D" id="3.40.50.300">
    <property type="entry name" value="P-loop containing nucleotide triphosphate hydrolases"/>
    <property type="match status" value="1"/>
</dbReference>
<proteinExistence type="predicted"/>
<name>A0ABD0Q7A7_CIRMR</name>
<dbReference type="PANTHER" id="PTHR18934:SF264">
    <property type="entry name" value="ATP-DEPENDENT RNA HELICASE DHX29"/>
    <property type="match status" value="1"/>
</dbReference>
<protein>
    <submittedName>
        <fullName evidence="1">Uncharacterized protein</fullName>
    </submittedName>
</protein>
<keyword evidence="2" id="KW-1185">Reference proteome</keyword>
<comment type="caution">
    <text evidence="1">The sequence shown here is derived from an EMBL/GenBank/DDBJ whole genome shotgun (WGS) entry which is preliminary data.</text>
</comment>
<reference evidence="1 2" key="1">
    <citation type="submission" date="2024-05" db="EMBL/GenBank/DDBJ databases">
        <title>Genome sequencing and assembly of Indian major carp, Cirrhinus mrigala (Hamilton, 1822).</title>
        <authorList>
            <person name="Mohindra V."/>
            <person name="Chowdhury L.M."/>
            <person name="Lal K."/>
            <person name="Jena J.K."/>
        </authorList>
    </citation>
    <scope>NUCLEOTIDE SEQUENCE [LARGE SCALE GENOMIC DNA]</scope>
    <source>
        <strain evidence="1">CM1030</strain>
        <tissue evidence="1">Blood</tissue>
    </source>
</reference>
<dbReference type="PANTHER" id="PTHR18934">
    <property type="entry name" value="ATP-DEPENDENT RNA HELICASE"/>
    <property type="match status" value="1"/>
</dbReference>